<organism evidence="1 2">
    <name type="scientific">Phytophthora nicotianae (strain INRA-310)</name>
    <name type="common">Phytophthora parasitica</name>
    <dbReference type="NCBI Taxonomy" id="761204"/>
    <lineage>
        <taxon>Eukaryota</taxon>
        <taxon>Sar</taxon>
        <taxon>Stramenopiles</taxon>
        <taxon>Oomycota</taxon>
        <taxon>Peronosporomycetes</taxon>
        <taxon>Peronosporales</taxon>
        <taxon>Peronosporaceae</taxon>
        <taxon>Phytophthora</taxon>
    </lineage>
</organism>
<accession>W2PV79</accession>
<evidence type="ECO:0000313" key="1">
    <source>
        <dbReference type="EMBL" id="ETN03935.1"/>
    </source>
</evidence>
<dbReference type="OrthoDB" id="10298197at2759"/>
<name>W2PV79_PHYN3</name>
<proteinExistence type="predicted"/>
<reference evidence="2" key="1">
    <citation type="submission" date="2011-12" db="EMBL/GenBank/DDBJ databases">
        <authorList>
            <consortium name="The Broad Institute Genome Sequencing Platform"/>
            <person name="Russ C."/>
            <person name="Tyler B."/>
            <person name="Panabieres F."/>
            <person name="Shan W."/>
            <person name="Tripathy S."/>
            <person name="Grunwald N."/>
            <person name="Machado M."/>
            <person name="Young S.K."/>
            <person name="Zeng Q."/>
            <person name="Gargeya S."/>
            <person name="Fitzgerald M."/>
            <person name="Haas B."/>
            <person name="Abouelleil A."/>
            <person name="Alvarado L."/>
            <person name="Arachchi H.M."/>
            <person name="Berlin A."/>
            <person name="Chapman S.B."/>
            <person name="Gearin G."/>
            <person name="Goldberg J."/>
            <person name="Griggs A."/>
            <person name="Gujja S."/>
            <person name="Hansen M."/>
            <person name="Heiman D."/>
            <person name="Howarth C."/>
            <person name="Larimer J."/>
            <person name="Lui A."/>
            <person name="MacDonald P.J.P."/>
            <person name="McCowen C."/>
            <person name="Montmayeur A."/>
            <person name="Murphy C."/>
            <person name="Neiman D."/>
            <person name="Pearson M."/>
            <person name="Priest M."/>
            <person name="Roberts A."/>
            <person name="Saif S."/>
            <person name="Shea T."/>
            <person name="Sisk P."/>
            <person name="Stolte C."/>
            <person name="Sykes S."/>
            <person name="Wortman J."/>
            <person name="Nusbaum C."/>
            <person name="Birren B."/>
        </authorList>
    </citation>
    <scope>NUCLEOTIDE SEQUENCE [LARGE SCALE GENOMIC DNA]</scope>
    <source>
        <strain evidence="2">INRA-310</strain>
    </source>
</reference>
<evidence type="ECO:0000313" key="2">
    <source>
        <dbReference type="Proteomes" id="UP000018817"/>
    </source>
</evidence>
<dbReference type="EMBL" id="KI669608">
    <property type="protein sequence ID" value="ETN03935.1"/>
    <property type="molecule type" value="Genomic_DNA"/>
</dbReference>
<reference evidence="1 2" key="2">
    <citation type="submission" date="2013-11" db="EMBL/GenBank/DDBJ databases">
        <title>The Genome Sequence of Phytophthora parasitica INRA-310.</title>
        <authorList>
            <consortium name="The Broad Institute Genomics Platform"/>
            <person name="Russ C."/>
            <person name="Tyler B."/>
            <person name="Panabieres F."/>
            <person name="Shan W."/>
            <person name="Tripathy S."/>
            <person name="Grunwald N."/>
            <person name="Machado M."/>
            <person name="Johnson C.S."/>
            <person name="Arredondo F."/>
            <person name="Hong C."/>
            <person name="Coffey M."/>
            <person name="Young S.K."/>
            <person name="Zeng Q."/>
            <person name="Gargeya S."/>
            <person name="Fitzgerald M."/>
            <person name="Abouelleil A."/>
            <person name="Alvarado L."/>
            <person name="Chapman S.B."/>
            <person name="Gainer-Dewar J."/>
            <person name="Goldberg J."/>
            <person name="Griggs A."/>
            <person name="Gujja S."/>
            <person name="Hansen M."/>
            <person name="Howarth C."/>
            <person name="Imamovic A."/>
            <person name="Ireland A."/>
            <person name="Larimer J."/>
            <person name="McCowan C."/>
            <person name="Murphy C."/>
            <person name="Pearson M."/>
            <person name="Poon T.W."/>
            <person name="Priest M."/>
            <person name="Roberts A."/>
            <person name="Saif S."/>
            <person name="Shea T."/>
            <person name="Sykes S."/>
            <person name="Wortman J."/>
            <person name="Nusbaum C."/>
            <person name="Birren B."/>
        </authorList>
    </citation>
    <scope>NUCLEOTIDE SEQUENCE [LARGE SCALE GENOMIC DNA]</scope>
    <source>
        <strain evidence="1 2">INRA-310</strain>
    </source>
</reference>
<dbReference type="VEuPathDB" id="FungiDB:PPTG_15251"/>
<protein>
    <submittedName>
        <fullName evidence="1">Uncharacterized protein</fullName>
    </submittedName>
</protein>
<dbReference type="AlphaFoldDB" id="W2PV79"/>
<dbReference type="GeneID" id="20184452"/>
<dbReference type="RefSeq" id="XP_008910872.1">
    <property type="nucleotide sequence ID" value="XM_008912624.1"/>
</dbReference>
<sequence length="97" mass="10730">MGNPQIGEDMLRRNLHTDSITCPNTTAHLLAMDVPEGVYVCAGYHPYHLRLGHCFLLEVTAHGAFASDADICCGSLRVYGVSWLAGSLFIRRVKLRE</sequence>
<gene>
    <name evidence="1" type="ORF">PPTG_15251</name>
</gene>
<dbReference type="Proteomes" id="UP000018817">
    <property type="component" value="Unassembled WGS sequence"/>
</dbReference>